<evidence type="ECO:0000313" key="2">
    <source>
        <dbReference type="EMBL" id="KAJ0202299.1"/>
    </source>
</evidence>
<sequence length="226" mass="25879">MDTNFDILLWWKIQQCRYPILSKMARDILTIPVSTVASESAFSTGGRVLDSFRTSLTPRMVEALVCAQDWLRSSRKPIVIDDILLEIEKLEENGLKELILEQPIIIIDESVDESDVTEELDKKFGYMILVSESVFGFRISDFSDIRNPDTDSDTKILWKNVQISEIRISEFSGIRFSPPLPNRVCSLSGSPWVYWPTAQSRSCLKPIPPNQQTCAHKYHTLASMYR</sequence>
<dbReference type="SUPFAM" id="SSF53098">
    <property type="entry name" value="Ribonuclease H-like"/>
    <property type="match status" value="1"/>
</dbReference>
<reference evidence="2 3" key="1">
    <citation type="journal article" date="2017" name="Nat. Commun.">
        <title>Genome assembly with in vitro proximity ligation data and whole-genome triplication in lettuce.</title>
        <authorList>
            <person name="Reyes-Chin-Wo S."/>
            <person name="Wang Z."/>
            <person name="Yang X."/>
            <person name="Kozik A."/>
            <person name="Arikit S."/>
            <person name="Song C."/>
            <person name="Xia L."/>
            <person name="Froenicke L."/>
            <person name="Lavelle D.O."/>
            <person name="Truco M.J."/>
            <person name="Xia R."/>
            <person name="Zhu S."/>
            <person name="Xu C."/>
            <person name="Xu H."/>
            <person name="Xu X."/>
            <person name="Cox K."/>
            <person name="Korf I."/>
            <person name="Meyers B.C."/>
            <person name="Michelmore R.W."/>
        </authorList>
    </citation>
    <scope>NUCLEOTIDE SEQUENCE [LARGE SCALE GENOMIC DNA]</scope>
    <source>
        <strain evidence="3">cv. Salinas</strain>
        <tissue evidence="2">Seedlings</tissue>
    </source>
</reference>
<dbReference type="InterPro" id="IPR012337">
    <property type="entry name" value="RNaseH-like_sf"/>
</dbReference>
<dbReference type="PANTHER" id="PTHR23272">
    <property type="entry name" value="BED FINGER-RELATED"/>
    <property type="match status" value="1"/>
</dbReference>
<dbReference type="Proteomes" id="UP000235145">
    <property type="component" value="Unassembled WGS sequence"/>
</dbReference>
<dbReference type="PANTHER" id="PTHR23272:SF190">
    <property type="entry name" value="ZINC FINGER, BED-TYPE-RELATED"/>
    <property type="match status" value="1"/>
</dbReference>
<feature type="domain" description="HAT C-terminal dimerisation" evidence="1">
    <location>
        <begin position="4"/>
        <end position="71"/>
    </location>
</feature>
<dbReference type="InterPro" id="IPR008906">
    <property type="entry name" value="HATC_C_dom"/>
</dbReference>
<dbReference type="AlphaFoldDB" id="A0A9R1X835"/>
<keyword evidence="3" id="KW-1185">Reference proteome</keyword>
<dbReference type="Pfam" id="PF05699">
    <property type="entry name" value="Dimer_Tnp_hAT"/>
    <property type="match status" value="1"/>
</dbReference>
<proteinExistence type="predicted"/>
<accession>A0A9R1X835</accession>
<comment type="caution">
    <text evidence="2">The sequence shown here is derived from an EMBL/GenBank/DDBJ whole genome shotgun (WGS) entry which is preliminary data.</text>
</comment>
<organism evidence="2 3">
    <name type="scientific">Lactuca sativa</name>
    <name type="common">Garden lettuce</name>
    <dbReference type="NCBI Taxonomy" id="4236"/>
    <lineage>
        <taxon>Eukaryota</taxon>
        <taxon>Viridiplantae</taxon>
        <taxon>Streptophyta</taxon>
        <taxon>Embryophyta</taxon>
        <taxon>Tracheophyta</taxon>
        <taxon>Spermatophyta</taxon>
        <taxon>Magnoliopsida</taxon>
        <taxon>eudicotyledons</taxon>
        <taxon>Gunneridae</taxon>
        <taxon>Pentapetalae</taxon>
        <taxon>asterids</taxon>
        <taxon>campanulids</taxon>
        <taxon>Asterales</taxon>
        <taxon>Asteraceae</taxon>
        <taxon>Cichorioideae</taxon>
        <taxon>Cichorieae</taxon>
        <taxon>Lactucinae</taxon>
        <taxon>Lactuca</taxon>
    </lineage>
</organism>
<dbReference type="GO" id="GO:0046983">
    <property type="term" value="F:protein dimerization activity"/>
    <property type="evidence" value="ECO:0007669"/>
    <property type="project" value="InterPro"/>
</dbReference>
<evidence type="ECO:0000313" key="3">
    <source>
        <dbReference type="Proteomes" id="UP000235145"/>
    </source>
</evidence>
<evidence type="ECO:0000259" key="1">
    <source>
        <dbReference type="Pfam" id="PF05699"/>
    </source>
</evidence>
<gene>
    <name evidence="2" type="ORF">LSAT_V11C600329310</name>
</gene>
<dbReference type="EMBL" id="NBSK02000006">
    <property type="protein sequence ID" value="KAJ0202299.1"/>
    <property type="molecule type" value="Genomic_DNA"/>
</dbReference>
<name>A0A9R1X835_LACSA</name>
<protein>
    <recommendedName>
        <fullName evidence="1">HAT C-terminal dimerisation domain-containing protein</fullName>
    </recommendedName>
</protein>